<accession>A0A5Z3XLR4</accession>
<protein>
    <submittedName>
        <fullName evidence="1">Uncharacterized protein</fullName>
    </submittedName>
</protein>
<gene>
    <name evidence="1" type="ORF">F2E69_22610</name>
</gene>
<proteinExistence type="predicted"/>
<evidence type="ECO:0000313" key="1">
    <source>
        <dbReference type="EMBL" id="ECR8722382.1"/>
    </source>
</evidence>
<dbReference type="AlphaFoldDB" id="A0A5Z3XLR4"/>
<organism evidence="1">
    <name type="scientific">Salmonella enterica</name>
    <name type="common">Salmonella choleraesuis</name>
    <dbReference type="NCBI Taxonomy" id="28901"/>
    <lineage>
        <taxon>Bacteria</taxon>
        <taxon>Pseudomonadati</taxon>
        <taxon>Pseudomonadota</taxon>
        <taxon>Gammaproteobacteria</taxon>
        <taxon>Enterobacterales</taxon>
        <taxon>Enterobacteriaceae</taxon>
        <taxon>Salmonella</taxon>
    </lineage>
</organism>
<reference evidence="1" key="1">
    <citation type="submission" date="2019-09" db="EMBL/GenBank/DDBJ databases">
        <authorList>
            <consortium name="PulseNet: The National Subtyping Network for Foodborne Disease Surveillance"/>
            <person name="Tarr C.L."/>
            <person name="Trees E."/>
            <person name="Katz L.S."/>
            <person name="Carleton-Romer H.A."/>
            <person name="Stroika S."/>
            <person name="Kucerova Z."/>
            <person name="Roache K.F."/>
            <person name="Sabol A.L."/>
            <person name="Besser J."/>
            <person name="Gerner-Smidt P."/>
        </authorList>
    </citation>
    <scope>NUCLEOTIDE SEQUENCE</scope>
    <source>
        <strain evidence="1">PNUSAS096971</strain>
    </source>
</reference>
<sequence length="110" mass="11863">MGKISSGKTLLMSMRAHAIAPAPNVRGYFSSGDPDHVLAYLISYPNLPEISSGNISSFLMNLDNTHPLTIKPNSDTYLMASYIQLLSLGKNPSNLGSTVSGGFDYAFTYQ</sequence>
<dbReference type="EMBL" id="AAKHQI010000265">
    <property type="protein sequence ID" value="ECR8722382.1"/>
    <property type="molecule type" value="Genomic_DNA"/>
</dbReference>
<name>A0A5Z3XLR4_SALER</name>
<comment type="caution">
    <text evidence="1">The sequence shown here is derived from an EMBL/GenBank/DDBJ whole genome shotgun (WGS) entry which is preliminary data.</text>
</comment>